<dbReference type="Proteomes" id="UP001210865">
    <property type="component" value="Chromosome"/>
</dbReference>
<dbReference type="InterPro" id="IPR001623">
    <property type="entry name" value="DnaJ_domain"/>
</dbReference>
<gene>
    <name evidence="3" type="ORF">PBT88_20090</name>
</gene>
<sequence length="202" mass="22967">MADGDRRAGPRFHGRVETGRICEHPGCDQPGEFRAPGGQGRRGDEPPTWRWFCLDHIREFNTRYNFFQGMDADEIAAQQRPYAGWERETRAFSQVGADRPPKWADFTDPLDAIGARFRKRMEEARAEQAARTDGRPLGREDRASLKVMGLGVDADRRALRARYAELVRQYHPDRNGGDRSHEKALQDVIAAYTHLKSAPAFA</sequence>
<feature type="domain" description="J" evidence="2">
    <location>
        <begin position="143"/>
        <end position="200"/>
    </location>
</feature>
<dbReference type="SMART" id="SM00271">
    <property type="entry name" value="DnaJ"/>
    <property type="match status" value="1"/>
</dbReference>
<dbReference type="CDD" id="cd06257">
    <property type="entry name" value="DnaJ"/>
    <property type="match status" value="1"/>
</dbReference>
<dbReference type="InterPro" id="IPR036869">
    <property type="entry name" value="J_dom_sf"/>
</dbReference>
<protein>
    <submittedName>
        <fullName evidence="3">J domain-containing protein</fullName>
    </submittedName>
</protein>
<dbReference type="Gene3D" id="1.10.287.110">
    <property type="entry name" value="DnaJ domain"/>
    <property type="match status" value="1"/>
</dbReference>
<accession>A0ABY7NR42</accession>
<dbReference type="EMBL" id="CP115174">
    <property type="protein sequence ID" value="WBO22409.1"/>
    <property type="molecule type" value="Genomic_DNA"/>
</dbReference>
<dbReference type="Pfam" id="PF00226">
    <property type="entry name" value="DnaJ"/>
    <property type="match status" value="1"/>
</dbReference>
<dbReference type="PROSITE" id="PS50076">
    <property type="entry name" value="DNAJ_2"/>
    <property type="match status" value="1"/>
</dbReference>
<evidence type="ECO:0000313" key="4">
    <source>
        <dbReference type="Proteomes" id="UP001210865"/>
    </source>
</evidence>
<dbReference type="SUPFAM" id="SSF46565">
    <property type="entry name" value="Chaperone J-domain"/>
    <property type="match status" value="1"/>
</dbReference>
<dbReference type="RefSeq" id="WP_270077054.1">
    <property type="nucleotide sequence ID" value="NZ_CP115174.1"/>
</dbReference>
<reference evidence="3 4" key="1">
    <citation type="submission" date="2022-12" db="EMBL/GenBank/DDBJ databases">
        <title>Sphingomonas abieness sp. nov., an endophytic bacterium isolated from Abies koreana.</title>
        <authorList>
            <person name="Jiang L."/>
            <person name="Lee J."/>
        </authorList>
    </citation>
    <scope>NUCLEOTIDE SEQUENCE [LARGE SCALE GENOMIC DNA]</scope>
    <source>
        <strain evidence="4">PAMB 00755</strain>
    </source>
</reference>
<name>A0ABY7NR42_9SPHN</name>
<proteinExistence type="predicted"/>
<evidence type="ECO:0000259" key="2">
    <source>
        <dbReference type="PROSITE" id="PS50076"/>
    </source>
</evidence>
<organism evidence="3 4">
    <name type="scientific">Sphingomonas abietis</name>
    <dbReference type="NCBI Taxonomy" id="3012344"/>
    <lineage>
        <taxon>Bacteria</taxon>
        <taxon>Pseudomonadati</taxon>
        <taxon>Pseudomonadota</taxon>
        <taxon>Alphaproteobacteria</taxon>
        <taxon>Sphingomonadales</taxon>
        <taxon>Sphingomonadaceae</taxon>
        <taxon>Sphingomonas</taxon>
    </lineage>
</organism>
<evidence type="ECO:0000256" key="1">
    <source>
        <dbReference type="SAM" id="MobiDB-lite"/>
    </source>
</evidence>
<feature type="region of interest" description="Disordered" evidence="1">
    <location>
        <begin position="20"/>
        <end position="46"/>
    </location>
</feature>
<evidence type="ECO:0000313" key="3">
    <source>
        <dbReference type="EMBL" id="WBO22409.1"/>
    </source>
</evidence>
<keyword evidence="4" id="KW-1185">Reference proteome</keyword>